<proteinExistence type="predicted"/>
<dbReference type="Proteomes" id="UP000190744">
    <property type="component" value="Unassembled WGS sequence"/>
</dbReference>
<organism evidence="1 2">
    <name type="scientific">Penicillium brasilianum</name>
    <dbReference type="NCBI Taxonomy" id="104259"/>
    <lineage>
        <taxon>Eukaryota</taxon>
        <taxon>Fungi</taxon>
        <taxon>Dikarya</taxon>
        <taxon>Ascomycota</taxon>
        <taxon>Pezizomycotina</taxon>
        <taxon>Eurotiomycetes</taxon>
        <taxon>Eurotiomycetidae</taxon>
        <taxon>Eurotiales</taxon>
        <taxon>Aspergillaceae</taxon>
        <taxon>Penicillium</taxon>
    </lineage>
</organism>
<sequence length="85" mass="8842">MAKGTGDAFFRRVLHQGASIGAQEVTVGVIEGDEDPGGYLEGRDKDLPEICVVDGLVVGSEESEAERKVGGNQGVAIQIVGDRAD</sequence>
<evidence type="ECO:0000313" key="1">
    <source>
        <dbReference type="EMBL" id="OOQ86849.1"/>
    </source>
</evidence>
<protein>
    <submittedName>
        <fullName evidence="1">Uncharacterized protein</fullName>
    </submittedName>
</protein>
<comment type="caution">
    <text evidence="1">The sequence shown here is derived from an EMBL/GenBank/DDBJ whole genome shotgun (WGS) entry which is preliminary data.</text>
</comment>
<name>A0A1S9RMV2_PENBI</name>
<accession>A0A1S9RMV2</accession>
<evidence type="ECO:0000313" key="2">
    <source>
        <dbReference type="Proteomes" id="UP000190744"/>
    </source>
</evidence>
<gene>
    <name evidence="1" type="ORF">PEBR_19840</name>
</gene>
<reference evidence="2" key="1">
    <citation type="submission" date="2015-09" db="EMBL/GenBank/DDBJ databases">
        <authorList>
            <person name="Fill T.P."/>
            <person name="Baretta J.F."/>
            <person name="de Almeida L.G."/>
            <person name="Rocha M."/>
            <person name="de Souza D.H."/>
            <person name="Malavazi I."/>
            <person name="Cerdeira L.T."/>
            <person name="Hong H."/>
            <person name="Samborskyy M."/>
            <person name="de Vasconcelos A.T."/>
            <person name="Leadlay P."/>
            <person name="Rodrigues-Filho E."/>
        </authorList>
    </citation>
    <scope>NUCLEOTIDE SEQUENCE [LARGE SCALE GENOMIC DNA]</scope>
    <source>
        <strain evidence="2">LaBioMMi 136</strain>
    </source>
</reference>
<dbReference type="EMBL" id="LJBN01000133">
    <property type="protein sequence ID" value="OOQ86849.1"/>
    <property type="molecule type" value="Genomic_DNA"/>
</dbReference>
<dbReference type="AlphaFoldDB" id="A0A1S9RMV2"/>